<dbReference type="AlphaFoldDB" id="A0A0A8K0V3"/>
<proteinExistence type="predicted"/>
<evidence type="ECO:0000313" key="2">
    <source>
        <dbReference type="EMBL" id="BAQ16371.1"/>
    </source>
</evidence>
<keyword evidence="3" id="KW-1185">Reference proteome</keyword>
<dbReference type="HOGENOM" id="CLU_3137557_0_0_5"/>
<dbReference type="RefSeq" id="WP_156137383.1">
    <property type="nucleotide sequence ID" value="NZ_AP014648.1"/>
</dbReference>
<organism evidence="2 3">
    <name type="scientific">Methyloceanibacter caenitepidi</name>
    <dbReference type="NCBI Taxonomy" id="1384459"/>
    <lineage>
        <taxon>Bacteria</taxon>
        <taxon>Pseudomonadati</taxon>
        <taxon>Pseudomonadota</taxon>
        <taxon>Alphaproteobacteria</taxon>
        <taxon>Hyphomicrobiales</taxon>
        <taxon>Hyphomicrobiaceae</taxon>
        <taxon>Methyloceanibacter</taxon>
    </lineage>
</organism>
<keyword evidence="1" id="KW-0812">Transmembrane</keyword>
<dbReference type="EMBL" id="AP014648">
    <property type="protein sequence ID" value="BAQ16371.1"/>
    <property type="molecule type" value="Genomic_DNA"/>
</dbReference>
<protein>
    <submittedName>
        <fullName evidence="2">Uncharacterized protein</fullName>
    </submittedName>
</protein>
<evidence type="ECO:0000256" key="1">
    <source>
        <dbReference type="SAM" id="Phobius"/>
    </source>
</evidence>
<gene>
    <name evidence="2" type="ORF">GL4_0911</name>
</gene>
<keyword evidence="1" id="KW-1133">Transmembrane helix</keyword>
<dbReference type="KEGG" id="mcg:GL4_0911"/>
<evidence type="ECO:0000313" key="3">
    <source>
        <dbReference type="Proteomes" id="UP000031643"/>
    </source>
</evidence>
<accession>A0A0A8K0V3</accession>
<dbReference type="Proteomes" id="UP000031643">
    <property type="component" value="Chromosome"/>
</dbReference>
<name>A0A0A8K0V3_9HYPH</name>
<keyword evidence="1" id="KW-0472">Membrane</keyword>
<sequence length="49" mass="5324">MKNNAIVVGRTWALALTYSILFTLLIILAEDAHMPSEAVAHTPPATHSH</sequence>
<reference evidence="2 3" key="1">
    <citation type="submission" date="2014-09" db="EMBL/GenBank/DDBJ databases">
        <title>Genome sequencing of Methyloceanibacter caenitepidi Gela4.</title>
        <authorList>
            <person name="Takeuchi M."/>
            <person name="Susumu S."/>
            <person name="Kamagata Y."/>
            <person name="Oshima K."/>
            <person name="Hattori M."/>
            <person name="Iwasaki W."/>
        </authorList>
    </citation>
    <scope>NUCLEOTIDE SEQUENCE [LARGE SCALE GENOMIC DNA]</scope>
    <source>
        <strain evidence="2 3">Gela4</strain>
    </source>
</reference>
<feature type="transmembrane region" description="Helical" evidence="1">
    <location>
        <begin position="12"/>
        <end position="29"/>
    </location>
</feature>